<proteinExistence type="predicted"/>
<reference evidence="1" key="1">
    <citation type="submission" date="2013-08" db="EMBL/GenBank/DDBJ databases">
        <authorList>
            <person name="Mendez C."/>
            <person name="Richter M."/>
            <person name="Ferrer M."/>
            <person name="Sanchez J."/>
        </authorList>
    </citation>
    <scope>NUCLEOTIDE SEQUENCE</scope>
</reference>
<sequence length="216" mass="24112">MLTRMHRYCGKAWSDEDIGRIRALLEQEPRANRARLSRRVCELFEWRSANGRLKEMSCRVAMLKMHRDGLIDLPAPRWARPRSYQVVATSAGDPQPEWGGTVNDLGQLKVVPVARGAPLRLWNEVVARHHYLGYKMLPGAQLRYFIRDGERLLGADGLWGLGLEGSAAGYLHWLEQRGASAGAAFNRGSVALSDPALDSLSQLGFQEFGDRGETLA</sequence>
<comment type="caution">
    <text evidence="1">The sequence shown here is derived from an EMBL/GenBank/DDBJ whole genome shotgun (WGS) entry which is preliminary data.</text>
</comment>
<evidence type="ECO:0000313" key="1">
    <source>
        <dbReference type="EMBL" id="EQD40186.1"/>
    </source>
</evidence>
<organism evidence="1">
    <name type="scientific">mine drainage metagenome</name>
    <dbReference type="NCBI Taxonomy" id="410659"/>
    <lineage>
        <taxon>unclassified sequences</taxon>
        <taxon>metagenomes</taxon>
        <taxon>ecological metagenomes</taxon>
    </lineage>
</organism>
<dbReference type="EMBL" id="AUZY01009994">
    <property type="protein sequence ID" value="EQD40186.1"/>
    <property type="molecule type" value="Genomic_DNA"/>
</dbReference>
<dbReference type="AlphaFoldDB" id="T0YX51"/>
<accession>T0YX51</accession>
<protein>
    <submittedName>
        <fullName evidence="1">Uncharacterized protein</fullName>
    </submittedName>
</protein>
<gene>
    <name evidence="1" type="ORF">B1B_15027</name>
</gene>
<dbReference type="InterPro" id="IPR025639">
    <property type="entry name" value="DruA"/>
</dbReference>
<dbReference type="Pfam" id="PF14236">
    <property type="entry name" value="DruA"/>
    <property type="match status" value="1"/>
</dbReference>
<name>T0YX51_9ZZZZ</name>
<reference evidence="1" key="2">
    <citation type="journal article" date="2014" name="ISME J.">
        <title>Microbial stratification in low pH oxic and suboxic macroscopic growths along an acid mine drainage.</title>
        <authorList>
            <person name="Mendez-Garcia C."/>
            <person name="Mesa V."/>
            <person name="Sprenger R.R."/>
            <person name="Richter M."/>
            <person name="Diez M.S."/>
            <person name="Solano J."/>
            <person name="Bargiela R."/>
            <person name="Golyshina O.V."/>
            <person name="Manteca A."/>
            <person name="Ramos J.L."/>
            <person name="Gallego J.R."/>
            <person name="Llorente I."/>
            <person name="Martins Dos Santos V.A."/>
            <person name="Jensen O.N."/>
            <person name="Pelaez A.I."/>
            <person name="Sanchez J."/>
            <person name="Ferrer M."/>
        </authorList>
    </citation>
    <scope>NUCLEOTIDE SEQUENCE</scope>
</reference>